<keyword evidence="3" id="KW-1185">Reference proteome</keyword>
<dbReference type="Gene3D" id="1.10.10.10">
    <property type="entry name" value="Winged helix-like DNA-binding domain superfamily/Winged helix DNA-binding domain"/>
    <property type="match status" value="1"/>
</dbReference>
<keyword evidence="2" id="KW-0238">DNA-binding</keyword>
<organism evidence="2 3">
    <name type="scientific">Cellulomonas iranensis</name>
    <dbReference type="NCBI Taxonomy" id="76862"/>
    <lineage>
        <taxon>Bacteria</taxon>
        <taxon>Bacillati</taxon>
        <taxon>Actinomycetota</taxon>
        <taxon>Actinomycetes</taxon>
        <taxon>Micrococcales</taxon>
        <taxon>Cellulomonadaceae</taxon>
        <taxon>Cellulomonas</taxon>
    </lineage>
</organism>
<accession>A0ABU0GIA9</accession>
<dbReference type="Proteomes" id="UP001240250">
    <property type="component" value="Unassembled WGS sequence"/>
</dbReference>
<gene>
    <name evidence="2" type="ORF">JO380_001484</name>
</gene>
<dbReference type="PANTHER" id="PTHR33164:SF103">
    <property type="entry name" value="REGULATORY PROTEIN MARR"/>
    <property type="match status" value="1"/>
</dbReference>
<dbReference type="InterPro" id="IPR000835">
    <property type="entry name" value="HTH_MarR-typ"/>
</dbReference>
<sequence length="138" mass="15363">MQPSEELLDLLHDVLRNARRDASERLGDAITPGQLRLLRTLDRLGRPRRLGELAEALDVAPRSVTSKVDQAAADGWVRRVPDPDDRRATLVELTDAGRERLDAVASSREAGVRARLDALDDDEQQTLLRLLRRVAGRG</sequence>
<protein>
    <submittedName>
        <fullName evidence="2">DNA-binding MarR family transcriptional regulator</fullName>
    </submittedName>
</protein>
<dbReference type="InterPro" id="IPR039422">
    <property type="entry name" value="MarR/SlyA-like"/>
</dbReference>
<dbReference type="GO" id="GO:0003677">
    <property type="term" value="F:DNA binding"/>
    <property type="evidence" value="ECO:0007669"/>
    <property type="project" value="UniProtKB-KW"/>
</dbReference>
<dbReference type="PROSITE" id="PS50995">
    <property type="entry name" value="HTH_MARR_2"/>
    <property type="match status" value="1"/>
</dbReference>
<dbReference type="InterPro" id="IPR036388">
    <property type="entry name" value="WH-like_DNA-bd_sf"/>
</dbReference>
<dbReference type="SUPFAM" id="SSF46785">
    <property type="entry name" value="Winged helix' DNA-binding domain"/>
    <property type="match status" value="1"/>
</dbReference>
<evidence type="ECO:0000259" key="1">
    <source>
        <dbReference type="PROSITE" id="PS50995"/>
    </source>
</evidence>
<comment type="caution">
    <text evidence="2">The sequence shown here is derived from an EMBL/GenBank/DDBJ whole genome shotgun (WGS) entry which is preliminary data.</text>
</comment>
<evidence type="ECO:0000313" key="3">
    <source>
        <dbReference type="Proteomes" id="UP001240250"/>
    </source>
</evidence>
<evidence type="ECO:0000313" key="2">
    <source>
        <dbReference type="EMBL" id="MDQ0425103.1"/>
    </source>
</evidence>
<reference evidence="2 3" key="1">
    <citation type="submission" date="2023-07" db="EMBL/GenBank/DDBJ databases">
        <title>Sequencing the genomes of 1000 actinobacteria strains.</title>
        <authorList>
            <person name="Klenk H.-P."/>
        </authorList>
    </citation>
    <scope>NUCLEOTIDE SEQUENCE [LARGE SCALE GENOMIC DNA]</scope>
    <source>
        <strain evidence="2 3">DSM 14785</strain>
    </source>
</reference>
<feature type="domain" description="HTH marR-type" evidence="1">
    <location>
        <begin position="4"/>
        <end position="136"/>
    </location>
</feature>
<dbReference type="PRINTS" id="PR00598">
    <property type="entry name" value="HTHMARR"/>
</dbReference>
<dbReference type="Pfam" id="PF01047">
    <property type="entry name" value="MarR"/>
    <property type="match status" value="1"/>
</dbReference>
<dbReference type="RefSeq" id="WP_134851803.1">
    <property type="nucleotide sequence ID" value="NZ_JAUSVM010000001.1"/>
</dbReference>
<dbReference type="SMART" id="SM00347">
    <property type="entry name" value="HTH_MARR"/>
    <property type="match status" value="1"/>
</dbReference>
<dbReference type="EMBL" id="JAUSVM010000001">
    <property type="protein sequence ID" value="MDQ0425103.1"/>
    <property type="molecule type" value="Genomic_DNA"/>
</dbReference>
<proteinExistence type="predicted"/>
<dbReference type="PANTHER" id="PTHR33164">
    <property type="entry name" value="TRANSCRIPTIONAL REGULATOR, MARR FAMILY"/>
    <property type="match status" value="1"/>
</dbReference>
<name>A0ABU0GIA9_9CELL</name>
<dbReference type="InterPro" id="IPR036390">
    <property type="entry name" value="WH_DNA-bd_sf"/>
</dbReference>